<evidence type="ECO:0000313" key="8">
    <source>
        <dbReference type="EMBL" id="MBO1884035.1"/>
    </source>
</evidence>
<evidence type="ECO:0000256" key="3">
    <source>
        <dbReference type="ARBA" id="ARBA00022801"/>
    </source>
</evidence>
<keyword evidence="4 5" id="KW-0720">Serine protease</keyword>
<dbReference type="Gene3D" id="3.40.50.200">
    <property type="entry name" value="Peptidase S8/S53 domain"/>
    <property type="match status" value="2"/>
</dbReference>
<dbReference type="InterPro" id="IPR036852">
    <property type="entry name" value="Peptidase_S8/S53_dom_sf"/>
</dbReference>
<feature type="active site" description="Charge relay system" evidence="5">
    <location>
        <position position="80"/>
    </location>
</feature>
<gene>
    <name evidence="8" type="ORF">J4N46_06325</name>
</gene>
<dbReference type="PROSITE" id="PS00138">
    <property type="entry name" value="SUBTILASE_SER"/>
    <property type="match status" value="1"/>
</dbReference>
<evidence type="ECO:0000259" key="7">
    <source>
        <dbReference type="Pfam" id="PF00082"/>
    </source>
</evidence>
<evidence type="ECO:0000256" key="1">
    <source>
        <dbReference type="ARBA" id="ARBA00011073"/>
    </source>
</evidence>
<protein>
    <submittedName>
        <fullName evidence="8">S8 family peptidase</fullName>
    </submittedName>
</protein>
<keyword evidence="2 5" id="KW-0645">Protease</keyword>
<feature type="active site" description="Charge relay system" evidence="5">
    <location>
        <position position="286"/>
    </location>
</feature>
<comment type="caution">
    <text evidence="8">The sequence shown here is derived from an EMBL/GenBank/DDBJ whole genome shotgun (WGS) entry which is preliminary data.</text>
</comment>
<dbReference type="PANTHER" id="PTHR43399">
    <property type="entry name" value="SUBTILISIN-RELATED"/>
    <property type="match status" value="1"/>
</dbReference>
<dbReference type="PROSITE" id="PS00137">
    <property type="entry name" value="SUBTILASE_HIS"/>
    <property type="match status" value="1"/>
</dbReference>
<dbReference type="PROSITE" id="PS51257">
    <property type="entry name" value="PROKAR_LIPOPROTEIN"/>
    <property type="match status" value="1"/>
</dbReference>
<dbReference type="PROSITE" id="PS51892">
    <property type="entry name" value="SUBTILASE"/>
    <property type="match status" value="1"/>
</dbReference>
<dbReference type="EMBL" id="JAGDYP010000004">
    <property type="protein sequence ID" value="MBO1884035.1"/>
    <property type="molecule type" value="Genomic_DNA"/>
</dbReference>
<dbReference type="PRINTS" id="PR00723">
    <property type="entry name" value="SUBTILISIN"/>
</dbReference>
<dbReference type="Pfam" id="PF00082">
    <property type="entry name" value="Peptidase_S8"/>
    <property type="match status" value="1"/>
</dbReference>
<dbReference type="InterPro" id="IPR023828">
    <property type="entry name" value="Peptidase_S8_Ser-AS"/>
</dbReference>
<dbReference type="InterPro" id="IPR034080">
    <property type="entry name" value="Protease_P7-like_dom"/>
</dbReference>
<evidence type="ECO:0000256" key="2">
    <source>
        <dbReference type="ARBA" id="ARBA00022670"/>
    </source>
</evidence>
<dbReference type="PIRSF" id="PIRSF037892">
    <property type="entry name" value="Subtilisin_rel_SRU_0565"/>
    <property type="match status" value="1"/>
</dbReference>
<dbReference type="Proteomes" id="UP000681610">
    <property type="component" value="Unassembled WGS sequence"/>
</dbReference>
<dbReference type="InterPro" id="IPR000209">
    <property type="entry name" value="Peptidase_S8/S53_dom"/>
</dbReference>
<evidence type="ECO:0000313" key="9">
    <source>
        <dbReference type="Proteomes" id="UP000681610"/>
    </source>
</evidence>
<dbReference type="PROSITE" id="PS00136">
    <property type="entry name" value="SUBTILASE_ASP"/>
    <property type="match status" value="1"/>
</dbReference>
<sequence length="539" mass="59596">MNKPILMVALAASLLIGCGTQNLEKVPQKLTPLTTKYSEETLKKWPHEGFKQGFPGLDLAEAYKLLQNLKPTNVIVGIVDSGVDINHEDLKAVIWTNPNEIPNNGIDDDKNGYVDDVHGWNFLGNIAQANTEMTRIVRAKDTKSPMYKKAKEAYEKEVKTAEKSIEGYEKLIEMVNVSDKQLRKIVGKEVYNAEDLEAATKGKNFDEFTTQIISFMKEILADVEDSKELKEELPKAIEHFNTQLKYHLNTEFDPRKQILKDDENDWNNKHYGNGNVIGPDPEEALHGTHVAGIVAAVRDNGIGMNGVANAAIIMPVRAVPDGDEYDKDIALAIRYAVDNGAKVINTSFGKAYSPHKEWVYEAIKYAASKDVLIVNAAGNDSEDIDVKETFPNDEVDGKEIADNFLTVGALNYQYNEKLVASFSNYGKRNVDVFAPGVKIYATTPGNKYEFLQGTSMASPEVAGLAALLRSYFPTLTAAQVKEVIMKSGIRIPLKVYVGDRDETGKQPMKKFSELSTTGTIVNAKNAVLLAAKKANVKLK</sequence>
<dbReference type="InterPro" id="IPR051048">
    <property type="entry name" value="Peptidase_S8/S53_subtilisin"/>
</dbReference>
<dbReference type="RefSeq" id="WP_009415246.1">
    <property type="nucleotide sequence ID" value="NZ_JAGDYP010000004.1"/>
</dbReference>
<reference evidence="8 9" key="1">
    <citation type="submission" date="2021-03" db="EMBL/GenBank/DDBJ databases">
        <title>Isolation and description of Capnocytophaga bilenii sp. nov., a novel Capnocytophaga species, isolated from a gingivitis subject.</title>
        <authorList>
            <person name="Antezack A."/>
            <person name="Monnet-Corti V."/>
            <person name="La Scola B."/>
        </authorList>
    </citation>
    <scope>NUCLEOTIDE SEQUENCE [LARGE SCALE GENOMIC DNA]</scope>
    <source>
        <strain evidence="8 9">Marseille-Q4570</strain>
    </source>
</reference>
<evidence type="ECO:0000256" key="5">
    <source>
        <dbReference type="PROSITE-ProRule" id="PRU01240"/>
    </source>
</evidence>
<feature type="domain" description="Peptidase S8/S53" evidence="7">
    <location>
        <begin position="73"/>
        <end position="487"/>
    </location>
</feature>
<dbReference type="SUPFAM" id="SSF52743">
    <property type="entry name" value="Subtilisin-like"/>
    <property type="match status" value="1"/>
</dbReference>
<dbReference type="PANTHER" id="PTHR43399:SF4">
    <property type="entry name" value="CELL WALL-ASSOCIATED PROTEASE"/>
    <property type="match status" value="1"/>
</dbReference>
<dbReference type="InterPro" id="IPR015500">
    <property type="entry name" value="Peptidase_S8_subtilisin-rel"/>
</dbReference>
<keyword evidence="9" id="KW-1185">Reference proteome</keyword>
<comment type="similarity">
    <text evidence="1 5 6">Belongs to the peptidase S8 family.</text>
</comment>
<dbReference type="InterPro" id="IPR017308">
    <property type="entry name" value="Pept_S8_subtilisin_bacteroid"/>
</dbReference>
<accession>A0ABS3PXP2</accession>
<evidence type="ECO:0000256" key="6">
    <source>
        <dbReference type="RuleBase" id="RU003355"/>
    </source>
</evidence>
<feature type="active site" description="Charge relay system" evidence="5">
    <location>
        <position position="455"/>
    </location>
</feature>
<dbReference type="CDD" id="cd07483">
    <property type="entry name" value="Peptidases_S8_Subtilisin_Novo-like"/>
    <property type="match status" value="1"/>
</dbReference>
<proteinExistence type="inferred from homology"/>
<evidence type="ECO:0000256" key="4">
    <source>
        <dbReference type="ARBA" id="ARBA00022825"/>
    </source>
</evidence>
<dbReference type="InterPro" id="IPR023827">
    <property type="entry name" value="Peptidase_S8_Asp-AS"/>
</dbReference>
<dbReference type="InterPro" id="IPR022398">
    <property type="entry name" value="Peptidase_S8_His-AS"/>
</dbReference>
<name>A0ABS3PXP2_9FLAO</name>
<keyword evidence="3 5" id="KW-0378">Hydrolase</keyword>
<organism evidence="8 9">
    <name type="scientific">Capnocytophaga bilenii</name>
    <dbReference type="NCBI Taxonomy" id="2819369"/>
    <lineage>
        <taxon>Bacteria</taxon>
        <taxon>Pseudomonadati</taxon>
        <taxon>Bacteroidota</taxon>
        <taxon>Flavobacteriia</taxon>
        <taxon>Flavobacteriales</taxon>
        <taxon>Flavobacteriaceae</taxon>
        <taxon>Capnocytophaga</taxon>
    </lineage>
</organism>